<dbReference type="InterPro" id="IPR004045">
    <property type="entry name" value="Glutathione_S-Trfase_N"/>
</dbReference>
<dbReference type="CDD" id="cd00570">
    <property type="entry name" value="GST_N_family"/>
    <property type="match status" value="1"/>
</dbReference>
<protein>
    <recommendedName>
        <fullName evidence="1">GST N-terminal domain-containing protein</fullName>
    </recommendedName>
</protein>
<dbReference type="Gene3D" id="1.20.1050.10">
    <property type="match status" value="1"/>
</dbReference>
<dbReference type="SUPFAM" id="SSF47616">
    <property type="entry name" value="GST C-terminal domain-like"/>
    <property type="match status" value="1"/>
</dbReference>
<reference evidence="2 3" key="1">
    <citation type="journal article" date="2014" name="Genome Biol. Evol.">
        <title>The secreted proteins of Achlya hypogyna and Thraustotheca clavata identify the ancestral oomycete secretome and reveal gene acquisitions by horizontal gene transfer.</title>
        <authorList>
            <person name="Misner I."/>
            <person name="Blouin N."/>
            <person name="Leonard G."/>
            <person name="Richards T.A."/>
            <person name="Lane C.E."/>
        </authorList>
    </citation>
    <scope>NUCLEOTIDE SEQUENCE [LARGE SCALE GENOMIC DNA]</scope>
    <source>
        <strain evidence="2 3">ATCC 34112</strain>
    </source>
</reference>
<evidence type="ECO:0000313" key="3">
    <source>
        <dbReference type="Proteomes" id="UP000243217"/>
    </source>
</evidence>
<sequence>MGKRLQHVLVTIPASNYCEKARWGLNLAKIDFFEEKHAPLFTYASVVPKGGKSVPFLILPDESVLKNSDEILTYCGKTLPSLYPNESVKAKEVYYDDKFGPNARRYAYHTLFSMGGDIAKAAMIDPLESPIERNVVKLSYPVLKNLLIRALNITPAAVERSWAKVEAEFERVNDILGDAPLGSRYLAGDTFSAADISFCSHVSMLLGPKQSRFVAPYLNPANLPPQFQARYNQLKESKAGQFVLYCYDHHYPVQSPNSHL</sequence>
<dbReference type="InterPro" id="IPR036249">
    <property type="entry name" value="Thioredoxin-like_sf"/>
</dbReference>
<dbReference type="InterPro" id="IPR036282">
    <property type="entry name" value="Glutathione-S-Trfase_C_sf"/>
</dbReference>
<dbReference type="Pfam" id="PF13417">
    <property type="entry name" value="GST_N_3"/>
    <property type="match status" value="1"/>
</dbReference>
<dbReference type="Proteomes" id="UP000243217">
    <property type="component" value="Unassembled WGS sequence"/>
</dbReference>
<keyword evidence="3" id="KW-1185">Reference proteome</keyword>
<gene>
    <name evidence="2" type="ORF">THRCLA_06266</name>
</gene>
<organism evidence="2 3">
    <name type="scientific">Thraustotheca clavata</name>
    <dbReference type="NCBI Taxonomy" id="74557"/>
    <lineage>
        <taxon>Eukaryota</taxon>
        <taxon>Sar</taxon>
        <taxon>Stramenopiles</taxon>
        <taxon>Oomycota</taxon>
        <taxon>Saprolegniomycetes</taxon>
        <taxon>Saprolegniales</taxon>
        <taxon>Achlyaceae</taxon>
        <taxon>Thraustotheca</taxon>
    </lineage>
</organism>
<evidence type="ECO:0000259" key="1">
    <source>
        <dbReference type="Pfam" id="PF13417"/>
    </source>
</evidence>
<dbReference type="EMBL" id="JNBS01001761">
    <property type="protein sequence ID" value="OQS00060.1"/>
    <property type="molecule type" value="Genomic_DNA"/>
</dbReference>
<evidence type="ECO:0000313" key="2">
    <source>
        <dbReference type="EMBL" id="OQS00060.1"/>
    </source>
</evidence>
<dbReference type="Gene3D" id="3.40.30.10">
    <property type="entry name" value="Glutaredoxin"/>
    <property type="match status" value="1"/>
</dbReference>
<comment type="caution">
    <text evidence="2">The sequence shown here is derived from an EMBL/GenBank/DDBJ whole genome shotgun (WGS) entry which is preliminary data.</text>
</comment>
<dbReference type="Pfam" id="PF13410">
    <property type="entry name" value="GST_C_2"/>
    <property type="match status" value="1"/>
</dbReference>
<accession>A0A1V9ZQK6</accession>
<name>A0A1V9ZQK6_9STRA</name>
<dbReference type="AlphaFoldDB" id="A0A1V9ZQK6"/>
<dbReference type="OrthoDB" id="9988732at2759"/>
<feature type="domain" description="GST N-terminal" evidence="1">
    <location>
        <begin position="9"/>
        <end position="74"/>
    </location>
</feature>
<dbReference type="SUPFAM" id="SSF52833">
    <property type="entry name" value="Thioredoxin-like"/>
    <property type="match status" value="1"/>
</dbReference>
<proteinExistence type="predicted"/>